<comment type="caution">
    <text evidence="1">The sequence shown here is derived from an EMBL/GenBank/DDBJ whole genome shotgun (WGS) entry which is preliminary data.</text>
</comment>
<sequence>MSCWSAENATNAYLRVIKMGKREKEPEAAEFISALVAGTNARLTVMVCADAVDYSTTLALVAAAQQTGGKVICILPGANELQLSKDILGQNNAENIKFVIGNAQNVLENEYREADCIVIDCSLANCEGILKTAKGFGRNVMVLGYNAFWRCQGLDGHLLPIGEGLLVSRVAAPPKSGRSYGGSGKKSRWVVKVDEFTGEEHVFRVRN</sequence>
<dbReference type="Proteomes" id="UP000826271">
    <property type="component" value="Unassembled WGS sequence"/>
</dbReference>
<accession>A0AAV6XG33</accession>
<dbReference type="InterPro" id="IPR009902">
    <property type="entry name" value="DUF1442"/>
</dbReference>
<dbReference type="Pfam" id="PF07279">
    <property type="entry name" value="DUF1442"/>
    <property type="match status" value="1"/>
</dbReference>
<organism evidence="1 2">
    <name type="scientific">Buddleja alternifolia</name>
    <dbReference type="NCBI Taxonomy" id="168488"/>
    <lineage>
        <taxon>Eukaryota</taxon>
        <taxon>Viridiplantae</taxon>
        <taxon>Streptophyta</taxon>
        <taxon>Embryophyta</taxon>
        <taxon>Tracheophyta</taxon>
        <taxon>Spermatophyta</taxon>
        <taxon>Magnoliopsida</taxon>
        <taxon>eudicotyledons</taxon>
        <taxon>Gunneridae</taxon>
        <taxon>Pentapetalae</taxon>
        <taxon>asterids</taxon>
        <taxon>lamiids</taxon>
        <taxon>Lamiales</taxon>
        <taxon>Scrophulariaceae</taxon>
        <taxon>Buddlejeae</taxon>
        <taxon>Buddleja</taxon>
    </lineage>
</organism>
<dbReference type="PANTHER" id="PTHR33593">
    <property type="entry name" value="DUF1442 FAMILY PROTEIN"/>
    <property type="match status" value="1"/>
</dbReference>
<dbReference type="PANTHER" id="PTHR33593:SF3">
    <property type="entry name" value="DUF1442 FAMILY PROTEIN"/>
    <property type="match status" value="1"/>
</dbReference>
<reference evidence="1" key="1">
    <citation type="submission" date="2019-10" db="EMBL/GenBank/DDBJ databases">
        <authorList>
            <person name="Zhang R."/>
            <person name="Pan Y."/>
            <person name="Wang J."/>
            <person name="Ma R."/>
            <person name="Yu S."/>
        </authorList>
    </citation>
    <scope>NUCLEOTIDE SEQUENCE</scope>
    <source>
        <strain evidence="1">LA-IB0</strain>
        <tissue evidence="1">Leaf</tissue>
    </source>
</reference>
<dbReference type="Gene3D" id="3.40.50.150">
    <property type="entry name" value="Vaccinia Virus protein VP39"/>
    <property type="match status" value="1"/>
</dbReference>
<keyword evidence="2" id="KW-1185">Reference proteome</keyword>
<dbReference type="SUPFAM" id="SSF53335">
    <property type="entry name" value="S-adenosyl-L-methionine-dependent methyltransferases"/>
    <property type="match status" value="1"/>
</dbReference>
<evidence type="ECO:0000313" key="2">
    <source>
        <dbReference type="Proteomes" id="UP000826271"/>
    </source>
</evidence>
<dbReference type="InterPro" id="IPR029063">
    <property type="entry name" value="SAM-dependent_MTases_sf"/>
</dbReference>
<evidence type="ECO:0000313" key="1">
    <source>
        <dbReference type="EMBL" id="KAG8381474.1"/>
    </source>
</evidence>
<name>A0AAV6XG33_9LAMI</name>
<proteinExistence type="predicted"/>
<gene>
    <name evidence="1" type="ORF">BUALT_Bualt06G0125600</name>
</gene>
<dbReference type="AlphaFoldDB" id="A0AAV6XG33"/>
<protein>
    <submittedName>
        <fullName evidence="1">Uncharacterized protein</fullName>
    </submittedName>
</protein>
<dbReference type="EMBL" id="WHWC01000006">
    <property type="protein sequence ID" value="KAG8381474.1"/>
    <property type="molecule type" value="Genomic_DNA"/>
</dbReference>